<sequence>MEMRNQIAFEVSRSVPSCGINAECNTECGTCGADRIKLIILDWLNKHTNKMTIEQFERDWNE</sequence>
<protein>
    <submittedName>
        <fullName evidence="1">Uncharacterized protein</fullName>
    </submittedName>
</protein>
<organism evidence="1">
    <name type="scientific">viral metagenome</name>
    <dbReference type="NCBI Taxonomy" id="1070528"/>
    <lineage>
        <taxon>unclassified sequences</taxon>
        <taxon>metagenomes</taxon>
        <taxon>organismal metagenomes</taxon>
    </lineage>
</organism>
<gene>
    <name evidence="3" type="ORF">MM415A00666_0012</name>
    <name evidence="2" type="ORF">MM415B00458_0021</name>
    <name evidence="1" type="ORF">TM448A01515_0012</name>
</gene>
<accession>A0A6H1ZR05</accession>
<dbReference type="EMBL" id="MT142433">
    <property type="protein sequence ID" value="QJA80730.1"/>
    <property type="molecule type" value="Genomic_DNA"/>
</dbReference>
<reference evidence="1" key="1">
    <citation type="submission" date="2020-03" db="EMBL/GenBank/DDBJ databases">
        <title>The deep terrestrial virosphere.</title>
        <authorList>
            <person name="Holmfeldt K."/>
            <person name="Nilsson E."/>
            <person name="Simone D."/>
            <person name="Lopez-Fernandez M."/>
            <person name="Wu X."/>
            <person name="de Brujin I."/>
            <person name="Lundin D."/>
            <person name="Andersson A."/>
            <person name="Bertilsson S."/>
            <person name="Dopson M."/>
        </authorList>
    </citation>
    <scope>NUCLEOTIDE SEQUENCE</scope>
    <source>
        <strain evidence="3">MM415A00666</strain>
        <strain evidence="2">MM415B00458</strain>
        <strain evidence="1">TM448A01515</strain>
    </source>
</reference>
<evidence type="ECO:0000313" key="2">
    <source>
        <dbReference type="EMBL" id="QJA64870.1"/>
    </source>
</evidence>
<name>A0A6H1ZR05_9ZZZZ</name>
<evidence type="ECO:0000313" key="1">
    <source>
        <dbReference type="EMBL" id="QJA49851.1"/>
    </source>
</evidence>
<dbReference type="EMBL" id="MT144158">
    <property type="protein sequence ID" value="QJA49851.1"/>
    <property type="molecule type" value="Genomic_DNA"/>
</dbReference>
<dbReference type="AlphaFoldDB" id="A0A6H1ZR05"/>
<evidence type="ECO:0000313" key="3">
    <source>
        <dbReference type="EMBL" id="QJA80730.1"/>
    </source>
</evidence>
<proteinExistence type="predicted"/>
<dbReference type="EMBL" id="MT141528">
    <property type="protein sequence ID" value="QJA64870.1"/>
    <property type="molecule type" value="Genomic_DNA"/>
</dbReference>